<name>A0A7S6NYD0_9PHYC</name>
<reference evidence="1" key="1">
    <citation type="submission" date="2019-02" db="EMBL/GenBank/DDBJ databases">
        <authorList>
            <person name="Bachy C."/>
            <person name="Yung C.-M."/>
            <person name="Roux S."/>
            <person name="Sullivan M.B."/>
            <person name="Worden A.Z."/>
        </authorList>
    </citation>
    <scope>NUCLEOTIDE SEQUENCE</scope>
    <source>
        <strain evidence="1">BII-V2</strain>
    </source>
</reference>
<proteinExistence type="predicted"/>
<accession>A0A7S6NYD0</accession>
<dbReference type="EMBL" id="MK522038">
    <property type="protein sequence ID" value="QOR60397.1"/>
    <property type="molecule type" value="Genomic_DNA"/>
</dbReference>
<evidence type="ECO:0000313" key="1">
    <source>
        <dbReference type="EMBL" id="QOR60397.1"/>
    </source>
</evidence>
<sequence length="80" mass="9039">MGKVTCPICRKVFDGSNFRVQITVFNDYEVTSNTVCLHNDLVLDALDLIFNVEHEDDLTSVLDDFGMSMSDFDPAIFNTE</sequence>
<protein>
    <submittedName>
        <fullName evidence="1">Uncharacterized protein</fullName>
    </submittedName>
</protein>
<organism evidence="1">
    <name type="scientific">Bathycoccus sp. RCC716 virus 2</name>
    <dbReference type="NCBI Taxonomy" id="2530039"/>
    <lineage>
        <taxon>Viruses</taxon>
        <taxon>Varidnaviria</taxon>
        <taxon>Bamfordvirae</taxon>
        <taxon>Nucleocytoviricota</taxon>
        <taxon>Megaviricetes</taxon>
        <taxon>Algavirales</taxon>
        <taxon>Phycodnaviridae</taxon>
        <taxon>Prasinovirus</taxon>
    </lineage>
</organism>